<organism evidence="6 7">
    <name type="scientific">Roseinatronobacter monicus</name>
    <dbReference type="NCBI Taxonomy" id="393481"/>
    <lineage>
        <taxon>Bacteria</taxon>
        <taxon>Pseudomonadati</taxon>
        <taxon>Pseudomonadota</taxon>
        <taxon>Alphaproteobacteria</taxon>
        <taxon>Rhodobacterales</taxon>
        <taxon>Paracoccaceae</taxon>
        <taxon>Roseinatronobacter</taxon>
    </lineage>
</organism>
<dbReference type="PANTHER" id="PTHR30483:SF6">
    <property type="entry name" value="PERIPLASMIC BINDING PROTEIN OF ABC TRANSPORTER FOR NATURAL AMINO ACIDS"/>
    <property type="match status" value="1"/>
</dbReference>
<evidence type="ECO:0000259" key="5">
    <source>
        <dbReference type="Pfam" id="PF13458"/>
    </source>
</evidence>
<dbReference type="InterPro" id="IPR006311">
    <property type="entry name" value="TAT_signal"/>
</dbReference>
<dbReference type="InterPro" id="IPR051010">
    <property type="entry name" value="BCAA_transport"/>
</dbReference>
<keyword evidence="7" id="KW-1185">Reference proteome</keyword>
<dbReference type="Pfam" id="PF13458">
    <property type="entry name" value="Peripla_BP_6"/>
    <property type="match status" value="1"/>
</dbReference>
<evidence type="ECO:0000256" key="2">
    <source>
        <dbReference type="ARBA" id="ARBA00022729"/>
    </source>
</evidence>
<comment type="caution">
    <text evidence="6">The sequence shown here is derived from an EMBL/GenBank/DDBJ whole genome shotgun (WGS) entry which is preliminary data.</text>
</comment>
<evidence type="ECO:0000256" key="4">
    <source>
        <dbReference type="SAM" id="SignalP"/>
    </source>
</evidence>
<dbReference type="InterPro" id="IPR028082">
    <property type="entry name" value="Peripla_BP_I"/>
</dbReference>
<feature type="signal peptide" evidence="4">
    <location>
        <begin position="1"/>
        <end position="29"/>
    </location>
</feature>
<keyword evidence="2 4" id="KW-0732">Signal</keyword>
<feature type="domain" description="Leucine-binding protein" evidence="5">
    <location>
        <begin position="68"/>
        <end position="379"/>
    </location>
</feature>
<proteinExistence type="inferred from homology"/>
<evidence type="ECO:0000313" key="7">
    <source>
        <dbReference type="Proteomes" id="UP000320582"/>
    </source>
</evidence>
<dbReference type="SUPFAM" id="SSF53822">
    <property type="entry name" value="Periplasmic binding protein-like I"/>
    <property type="match status" value="1"/>
</dbReference>
<dbReference type="AlphaFoldDB" id="A0A543KCK6"/>
<accession>A0A543KCK6</accession>
<dbReference type="InterPro" id="IPR028081">
    <property type="entry name" value="Leu-bd"/>
</dbReference>
<dbReference type="RefSeq" id="WP_142080458.1">
    <property type="nucleotide sequence ID" value="NZ_VFPT01000001.1"/>
</dbReference>
<name>A0A543KCK6_9RHOB</name>
<dbReference type="PANTHER" id="PTHR30483">
    <property type="entry name" value="LEUCINE-SPECIFIC-BINDING PROTEIN"/>
    <property type="match status" value="1"/>
</dbReference>
<comment type="similarity">
    <text evidence="1">Belongs to the leucine-binding protein family.</text>
</comment>
<dbReference type="GO" id="GO:0006865">
    <property type="term" value="P:amino acid transport"/>
    <property type="evidence" value="ECO:0007669"/>
    <property type="project" value="UniProtKB-KW"/>
</dbReference>
<keyword evidence="3" id="KW-0029">Amino-acid transport</keyword>
<evidence type="ECO:0000256" key="3">
    <source>
        <dbReference type="ARBA" id="ARBA00022970"/>
    </source>
</evidence>
<keyword evidence="3" id="KW-0813">Transport</keyword>
<evidence type="ECO:0000256" key="1">
    <source>
        <dbReference type="ARBA" id="ARBA00010062"/>
    </source>
</evidence>
<dbReference type="OrthoDB" id="7210494at2"/>
<dbReference type="CDD" id="cd06339">
    <property type="entry name" value="PBP1_YraM_LppC_lipoprotein-like"/>
    <property type="match status" value="1"/>
</dbReference>
<dbReference type="PROSITE" id="PS51257">
    <property type="entry name" value="PROKAR_LIPOPROTEIN"/>
    <property type="match status" value="1"/>
</dbReference>
<protein>
    <submittedName>
        <fullName evidence="6">Amino acid/amide ABC transporter substrate-binding protein (HAAT family)</fullName>
    </submittedName>
</protein>
<dbReference type="Gene3D" id="3.40.50.2300">
    <property type="match status" value="2"/>
</dbReference>
<evidence type="ECO:0000313" key="6">
    <source>
        <dbReference type="EMBL" id="TQM92805.1"/>
    </source>
</evidence>
<dbReference type="EMBL" id="VFPT01000001">
    <property type="protein sequence ID" value="TQM92805.1"/>
    <property type="molecule type" value="Genomic_DNA"/>
</dbReference>
<dbReference type="Proteomes" id="UP000320582">
    <property type="component" value="Unassembled WGS sequence"/>
</dbReference>
<dbReference type="PROSITE" id="PS51318">
    <property type="entry name" value="TAT"/>
    <property type="match status" value="1"/>
</dbReference>
<reference evidence="6 7" key="1">
    <citation type="submission" date="2019-06" db="EMBL/GenBank/DDBJ databases">
        <title>Genomic Encyclopedia of Archaeal and Bacterial Type Strains, Phase II (KMG-II): from individual species to whole genera.</title>
        <authorList>
            <person name="Goeker M."/>
        </authorList>
    </citation>
    <scope>NUCLEOTIDE SEQUENCE [LARGE SCALE GENOMIC DNA]</scope>
    <source>
        <strain evidence="6 7">DSM 18423</strain>
    </source>
</reference>
<feature type="chain" id="PRO_5021706189" evidence="4">
    <location>
        <begin position="30"/>
        <end position="397"/>
    </location>
</feature>
<gene>
    <name evidence="6" type="ORF">BD293_1425</name>
</gene>
<sequence>MRNQSQTSQSRGLSRRSLLLSAAASMAVAACDVPAIGPLSTGPAADPSQPVPVALMLPGGGGNEERETLARNLENAARLAVADLQGVEIDLRIYQTGGSAERAAAMAARAINDGAQIIVGPLFADSARAVGPVAAQAGVNVLSFSNNPDVAGGNVFLLGPMFEPTATRLLTYAASQNKGRVMILSEQNEAGEVGARSMRRAADRTGASIVASESYEFSQRGIVDSLPRISSAAQSSGAQSIFMTASSAGALPLLAELLPENGISPSSFQFMGLTRWDIPPATLQLSGLQGGWFALPDPTLTSQFESRYRAAYGSTPNAVAALAYDGIAAVGALASRGGNAPFSAASITQGSGFAGVTGVFRLRADGSNERGLAIAEIRDQRVNVLSPAPRSFAGGGS</sequence>